<keyword evidence="4" id="KW-1185">Reference proteome</keyword>
<proteinExistence type="predicted"/>
<name>A0ABR6BDA9_9PSEU</name>
<feature type="active site" description="Proton donor; for dehydratase activity" evidence="1">
    <location>
        <position position="616"/>
    </location>
</feature>
<comment type="caution">
    <text evidence="3">The sequence shown here is derived from an EMBL/GenBank/DDBJ whole genome shotgun (WGS) entry which is preliminary data.</text>
</comment>
<protein>
    <submittedName>
        <fullName evidence="3">Malonyl CoA-acyl carrier protein transacylase</fullName>
    </submittedName>
</protein>
<evidence type="ECO:0000313" key="4">
    <source>
        <dbReference type="Proteomes" id="UP000517916"/>
    </source>
</evidence>
<dbReference type="SMART" id="SM00827">
    <property type="entry name" value="PKS_AT"/>
    <property type="match status" value="1"/>
</dbReference>
<dbReference type="Pfam" id="PF14765">
    <property type="entry name" value="PS-DH"/>
    <property type="match status" value="1"/>
</dbReference>
<dbReference type="InterPro" id="IPR016035">
    <property type="entry name" value="Acyl_Trfase/lysoPLipase"/>
</dbReference>
<dbReference type="SUPFAM" id="SSF55048">
    <property type="entry name" value="Probable ACP-binding domain of malonyl-CoA ACP transacylase"/>
    <property type="match status" value="1"/>
</dbReference>
<sequence>MTTARTTPVTVTEPERVLLLSASTVDELSGALAVADAELLARTQHEHAARGPRLGVVDPTEKRLAMARKIVPKGRAMRGRNDIWFSPEPLLAGRTGGVGFVFPGLEAEFAPRVDDVADLVGLPVPDLGTQTLGRHGAAVLGVGRVLDAALRRLGIEPDAVAGHSVGEWTAMIAGGLFSGADFDEMLTRTDLDALQVPGVEFAVLGCPADRAAAELVGREDLVISHENSTNQTVVCGPADQVDELVAVLRAQSVICQLLPFRSGFHTPMLAPYLKHFEDGVPGLRINPARVPVWSATTGEPFPSDVDTVRQLCVRHLLEPVRFRSVVLGMHAAGVRAFVQVGPGQLGTLIDDTLRDHEHLTVAANSAQRKGIDQLRRVATALWAEAGNPDFGKLRQSEPVGMGRLREFGSRLPVLAQLDALIAETESSVAAVLAAAERGPAPQPVLDSMLRVSTGTMPYLLDHCFAAQRPNWPDEDDLRPVVPATTVIKHMVDAAARSAPGRLVLGLDTVRLKRWLVASPAVDVPIEVRPLDANRVAVQVGDYADATVVFGDRYEPAAAWPIPAGERTPELSAEQLYRDRWLFHGPSFQGITRSVAISERHMRAEITVPSAPGALLDNVGQVIGQWMAETHPLRWIAFPVTIRRIRFHQAEPEIGSTVDCAVRITDLTEDAVTADAVVSRGGQAAITISGWDDRRFDSGPEISAVHRFPDTSTLAQRRPAGWWLVAERWPTLASREFVLHKYLGATEHEQYLACAPPSRRHWLLERIACKDAVRGWLWDRGAGPLYPGELHVDPDGRVHGRHGAAVPALNVAVAHCAELAVAVIGQRPVIEIAEVTVAALGRKDFTAAEAELLDRSREATGDGLAEALARFATACSVAERAGLPDHSAVHTELVGSPQGLPARQYVVAWTTSAASTIPKEEL</sequence>
<accession>A0ABR6BDA9</accession>
<evidence type="ECO:0000313" key="3">
    <source>
        <dbReference type="EMBL" id="MBA8924859.1"/>
    </source>
</evidence>
<dbReference type="PROSITE" id="PS52019">
    <property type="entry name" value="PKS_MFAS_DH"/>
    <property type="match status" value="1"/>
</dbReference>
<feature type="active site" description="Proton acceptor; for dehydratase activity" evidence="1">
    <location>
        <position position="462"/>
    </location>
</feature>
<dbReference type="PANTHER" id="PTHR43074">
    <property type="entry name" value="OMEGA-3 POLYUNSATURATED FATTY ACID SYNTHASE PFAB-RELATED"/>
    <property type="match status" value="1"/>
</dbReference>
<dbReference type="Gene3D" id="3.10.129.110">
    <property type="entry name" value="Polyketide synthase dehydratase"/>
    <property type="match status" value="1"/>
</dbReference>
<dbReference type="EMBL" id="JACJID010000002">
    <property type="protein sequence ID" value="MBA8924859.1"/>
    <property type="molecule type" value="Genomic_DNA"/>
</dbReference>
<evidence type="ECO:0000259" key="2">
    <source>
        <dbReference type="PROSITE" id="PS52019"/>
    </source>
</evidence>
<feature type="domain" description="PKS/mFAS DH" evidence="2">
    <location>
        <begin position="429"/>
        <end position="701"/>
    </location>
</feature>
<reference evidence="3 4" key="1">
    <citation type="submission" date="2020-08" db="EMBL/GenBank/DDBJ databases">
        <title>Genomic Encyclopedia of Archaeal and Bacterial Type Strains, Phase II (KMG-II): from individual species to whole genera.</title>
        <authorList>
            <person name="Goeker M."/>
        </authorList>
    </citation>
    <scope>NUCLEOTIDE SEQUENCE [LARGE SCALE GENOMIC DNA]</scope>
    <source>
        <strain evidence="3 4">DSM 43850</strain>
    </source>
</reference>
<dbReference type="Gene3D" id="3.40.366.10">
    <property type="entry name" value="Malonyl-Coenzyme A Acyl Carrier Protein, domain 2"/>
    <property type="match status" value="1"/>
</dbReference>
<evidence type="ECO:0000256" key="1">
    <source>
        <dbReference type="PROSITE-ProRule" id="PRU01363"/>
    </source>
</evidence>
<organism evidence="3 4">
    <name type="scientific">Kutzneria viridogrisea</name>
    <dbReference type="NCBI Taxonomy" id="47990"/>
    <lineage>
        <taxon>Bacteria</taxon>
        <taxon>Bacillati</taxon>
        <taxon>Actinomycetota</taxon>
        <taxon>Actinomycetes</taxon>
        <taxon>Pseudonocardiales</taxon>
        <taxon>Pseudonocardiaceae</taxon>
        <taxon>Kutzneria</taxon>
    </lineage>
</organism>
<dbReference type="InterPro" id="IPR049900">
    <property type="entry name" value="PKS_mFAS_DH"/>
</dbReference>
<dbReference type="InterPro" id="IPR049551">
    <property type="entry name" value="PKS_DH_C"/>
</dbReference>
<dbReference type="SUPFAM" id="SSF52151">
    <property type="entry name" value="FabD/lysophospholipase-like"/>
    <property type="match status" value="1"/>
</dbReference>
<dbReference type="InterPro" id="IPR016036">
    <property type="entry name" value="Malonyl_transacylase_ACP-bd"/>
</dbReference>
<dbReference type="Proteomes" id="UP000517916">
    <property type="component" value="Unassembled WGS sequence"/>
</dbReference>
<dbReference type="InterPro" id="IPR014043">
    <property type="entry name" value="Acyl_transferase_dom"/>
</dbReference>
<dbReference type="InterPro" id="IPR052568">
    <property type="entry name" value="PKS-FAS_Synthase"/>
</dbReference>
<gene>
    <name evidence="3" type="ORF">BC739_002058</name>
</gene>
<dbReference type="Pfam" id="PF00698">
    <property type="entry name" value="Acyl_transf_1"/>
    <property type="match status" value="1"/>
</dbReference>
<dbReference type="InterPro" id="IPR001227">
    <property type="entry name" value="Ac_transferase_dom_sf"/>
</dbReference>
<dbReference type="PANTHER" id="PTHR43074:SF1">
    <property type="entry name" value="BETA-KETOACYL SYNTHASE FAMILY PROTEIN-RELATED"/>
    <property type="match status" value="1"/>
</dbReference>
<dbReference type="RefSeq" id="WP_182837102.1">
    <property type="nucleotide sequence ID" value="NZ_BAAABQ010000010.1"/>
</dbReference>
<feature type="region of interest" description="C-terminal hotdog fold" evidence="1">
    <location>
        <begin position="567"/>
        <end position="701"/>
    </location>
</feature>
<feature type="region of interest" description="N-terminal hotdog fold" evidence="1">
    <location>
        <begin position="429"/>
        <end position="554"/>
    </location>
</feature>
<dbReference type="InterPro" id="IPR042104">
    <property type="entry name" value="PKS_dehydratase_sf"/>
</dbReference>